<dbReference type="PANTHER" id="PTHR42648:SF28">
    <property type="entry name" value="TRANSPOSON-ENCODED PROTEIN WITH RIBONUCLEASE H-LIKE AND RETROVIRUS ZINC FINGER-LIKE DOMAINS"/>
    <property type="match status" value="1"/>
</dbReference>
<dbReference type="InterPro" id="IPR036397">
    <property type="entry name" value="RNaseH_sf"/>
</dbReference>
<evidence type="ECO:0000313" key="2">
    <source>
        <dbReference type="EMBL" id="GEU72930.1"/>
    </source>
</evidence>
<dbReference type="PANTHER" id="PTHR42648">
    <property type="entry name" value="TRANSPOSASE, PUTATIVE-RELATED"/>
    <property type="match status" value="1"/>
</dbReference>
<dbReference type="InterPro" id="IPR012337">
    <property type="entry name" value="RNaseH-like_sf"/>
</dbReference>
<feature type="compositionally biased region" description="Polar residues" evidence="1">
    <location>
        <begin position="666"/>
        <end position="677"/>
    </location>
</feature>
<comment type="caution">
    <text evidence="2">The sequence shown here is derived from an EMBL/GenBank/DDBJ whole genome shotgun (WGS) entry which is preliminary data.</text>
</comment>
<protein>
    <submittedName>
        <fullName evidence="2">Zinc finger, CCHC-type</fullName>
    </submittedName>
</protein>
<gene>
    <name evidence="2" type="ORF">Tci_044908</name>
</gene>
<dbReference type="InterPro" id="IPR039537">
    <property type="entry name" value="Retrotran_Ty1/copia-like"/>
</dbReference>
<evidence type="ECO:0000256" key="1">
    <source>
        <dbReference type="SAM" id="MobiDB-lite"/>
    </source>
</evidence>
<proteinExistence type="predicted"/>
<organism evidence="2">
    <name type="scientific">Tanacetum cinerariifolium</name>
    <name type="common">Dalmatian daisy</name>
    <name type="synonym">Chrysanthemum cinerariifolium</name>
    <dbReference type="NCBI Taxonomy" id="118510"/>
    <lineage>
        <taxon>Eukaryota</taxon>
        <taxon>Viridiplantae</taxon>
        <taxon>Streptophyta</taxon>
        <taxon>Embryophyta</taxon>
        <taxon>Tracheophyta</taxon>
        <taxon>Spermatophyta</taxon>
        <taxon>Magnoliopsida</taxon>
        <taxon>eudicotyledons</taxon>
        <taxon>Gunneridae</taxon>
        <taxon>Pentapetalae</taxon>
        <taxon>asterids</taxon>
        <taxon>campanulids</taxon>
        <taxon>Asterales</taxon>
        <taxon>Asteraceae</taxon>
        <taxon>Asteroideae</taxon>
        <taxon>Anthemideae</taxon>
        <taxon>Anthemidinae</taxon>
        <taxon>Tanacetum</taxon>
    </lineage>
</organism>
<dbReference type="SUPFAM" id="SSF53098">
    <property type="entry name" value="Ribonuclease H-like"/>
    <property type="match status" value="1"/>
</dbReference>
<dbReference type="AlphaFoldDB" id="A0A6L2MGT4"/>
<feature type="region of interest" description="Disordered" evidence="1">
    <location>
        <begin position="652"/>
        <end position="677"/>
    </location>
</feature>
<dbReference type="GO" id="GO:0003676">
    <property type="term" value="F:nucleic acid binding"/>
    <property type="evidence" value="ECO:0007669"/>
    <property type="project" value="InterPro"/>
</dbReference>
<sequence>MASMNTRLNFEKLDGNIVQKHGASKQVGFKQLGHGVETRVHRVHDENVFGLRSTQQCMKSGVAKHLGVAGIQQQNGLVDETNVTLFAKVHCFLIQSGLSKVFWAEDTAMSTYLVNRSPSSAIGFKTPVDMLGFFGWLANIMQGMLEPVKVKCIFMRYHKTIVGNKLWRLDGVTSKVVLYKNMDFNESGKYKKTFIGSVVGTGSMQVLQGVKFEVEPQEDRTFEVEPQGNVDHVVGSQEVQTQDLIYYHSAHDMDARSDVYVLNNSYKKCNDDIDGYYWEYTPVKAKGNILDLEIIKDQSGNTLSVSQSRIHNEKLVQTLLKGHSTLLLEDSLSMDCDVEKNSKRSITGYRLMILGCARSLKANLQHMEALSTTGARYVTFTEAWKKEIWLKGLLTESRCELRLVADARHDWAWDFIEASGIEVIDTMFTVDLYNPIIFACLDPPSLISARVGPLSGKNSLVIVVADTYCLPRMCCGSALSAYVLKHPSRSQLISGLSGNSLRFRDTSASSVASCFFRGYLLFSRLFLNQLEMDLFAFICHSDPTKVRIGERELAEREVNLLKLTEGCTVSLNPPVFPASGNSVNKLFNEADNAEQEHSVGRDNDVLDENISKDVSSVVADTPVMTIAVTTTVAVDVSVVQVSKDEVRSENVETFRDSASAGEANVNAASSSKLNEPPTSLDSFYASQDLDFETLHNIYVPKWKVMNDSVLDDPTADVSRSGSEDVSETYVGKKERLKDKTEAAEAIHLCSQLSIVEVTDAAKSIELRDLKERNFALEGEKDALSDKVATLESMTTSKETELASLTAQIAQLTSNLSGFQLSRDELSSGVASLTSSSLESSFELFKEHMEAMQDEQVTVLGNRVAELDAQLLEMAAHLDEEFYPRFLTTTSGRRWILTHGLKLVLLKCLQSFEYLQAFGQAISCAVNKGIQDGLKAGVDHGKARRDMSVIEAYDPFTKAKYFVALNALGVLIFSAF</sequence>
<name>A0A6L2MGT4_TANCI</name>
<dbReference type="EMBL" id="BKCJ010006592">
    <property type="protein sequence ID" value="GEU72930.1"/>
    <property type="molecule type" value="Genomic_DNA"/>
</dbReference>
<accession>A0A6L2MGT4</accession>
<dbReference type="Gene3D" id="3.30.420.10">
    <property type="entry name" value="Ribonuclease H-like superfamily/Ribonuclease H"/>
    <property type="match status" value="1"/>
</dbReference>
<reference evidence="2" key="1">
    <citation type="journal article" date="2019" name="Sci. Rep.">
        <title>Draft genome of Tanacetum cinerariifolium, the natural source of mosquito coil.</title>
        <authorList>
            <person name="Yamashiro T."/>
            <person name="Shiraishi A."/>
            <person name="Satake H."/>
            <person name="Nakayama K."/>
        </authorList>
    </citation>
    <scope>NUCLEOTIDE SEQUENCE</scope>
</reference>